<comment type="caution">
    <text evidence="11">The sequence shown here is derived from an EMBL/GenBank/DDBJ whole genome shotgun (WGS) entry which is preliminary data.</text>
</comment>
<dbReference type="RefSeq" id="WP_235051244.1">
    <property type="nucleotide sequence ID" value="NZ_JAKFHA010000003.1"/>
</dbReference>
<feature type="transmembrane region" description="Helical" evidence="9">
    <location>
        <begin position="220"/>
        <end position="241"/>
    </location>
</feature>
<keyword evidence="4 9" id="KW-0812">Transmembrane</keyword>
<feature type="transmembrane region" description="Helical" evidence="9">
    <location>
        <begin position="329"/>
        <end position="347"/>
    </location>
</feature>
<dbReference type="Proteomes" id="UP001165378">
    <property type="component" value="Unassembled WGS sequence"/>
</dbReference>
<dbReference type="PRINTS" id="PR01036">
    <property type="entry name" value="TCRTETB"/>
</dbReference>
<evidence type="ECO:0000256" key="5">
    <source>
        <dbReference type="ARBA" id="ARBA00022989"/>
    </source>
</evidence>
<evidence type="ECO:0000256" key="3">
    <source>
        <dbReference type="ARBA" id="ARBA00022475"/>
    </source>
</evidence>
<dbReference type="Gene3D" id="1.20.1250.20">
    <property type="entry name" value="MFS general substrate transporter like domains"/>
    <property type="match status" value="1"/>
</dbReference>
<sequence>MHDKIRPPEIPDGPYPNTARGPDAGAAGADPRTRRWALVLGSVASLMAALDTLVVSTALHTIRLDLGSSAEELEWTVNAYNLSFAVLLMPAAALGDRFGRRRMFAVGLGIFTAASAACALSGNVAALIAARAVQGLGAALIMTLALALVSAAFPAERRGVAIGLLEGVTGLGVALGPLVGGAVAEGLAWQWIFWVNVPIGLAALPFVLRKLPESHGPDRALDLPGVGLVTAGAFGVVWALVRGNAAGWGSAEVVGAALAGAAALAGFAWWEMRTPEPMLPMRFFRSRAFSAGNAAVFFTLASLFVAVFFLAQFLQTVLGYGPLGAGLRLMPWTATLFFCAPVAGVLVDKIGERPLMVCGMALQAIGMAWIALIAEPGMGYGAMVPALVIAGCGVSMAIPAVQTSVVGAVSHAEIGKAAGANGMMRELGGVFGIAVAVAVFASAGGYATVESFTDGFVAASYAAVGFALLGVVAGLCLPGRPGTTAAPEAPSAPDPAELAGLADSARSR</sequence>
<feature type="transmembrane region" description="Helical" evidence="9">
    <location>
        <begin position="160"/>
        <end position="179"/>
    </location>
</feature>
<dbReference type="AlphaFoldDB" id="A0AA41PWF6"/>
<evidence type="ECO:0000256" key="2">
    <source>
        <dbReference type="ARBA" id="ARBA00022448"/>
    </source>
</evidence>
<dbReference type="InterPro" id="IPR011701">
    <property type="entry name" value="MFS"/>
</dbReference>
<dbReference type="Pfam" id="PF07690">
    <property type="entry name" value="MFS_1"/>
    <property type="match status" value="1"/>
</dbReference>
<keyword evidence="12" id="KW-1185">Reference proteome</keyword>
<evidence type="ECO:0000256" key="4">
    <source>
        <dbReference type="ARBA" id="ARBA00022692"/>
    </source>
</evidence>
<feature type="region of interest" description="Disordered" evidence="8">
    <location>
        <begin position="1"/>
        <end position="29"/>
    </location>
</feature>
<evidence type="ECO:0000259" key="10">
    <source>
        <dbReference type="PROSITE" id="PS50850"/>
    </source>
</evidence>
<feature type="transmembrane region" description="Helical" evidence="9">
    <location>
        <begin position="455"/>
        <end position="477"/>
    </location>
</feature>
<dbReference type="InterPro" id="IPR036259">
    <property type="entry name" value="MFS_trans_sf"/>
</dbReference>
<feature type="transmembrane region" description="Helical" evidence="9">
    <location>
        <begin position="36"/>
        <end position="59"/>
    </location>
</feature>
<dbReference type="GO" id="GO:0046677">
    <property type="term" value="P:response to antibiotic"/>
    <property type="evidence" value="ECO:0007669"/>
    <property type="project" value="UniProtKB-KW"/>
</dbReference>
<feature type="transmembrane region" description="Helical" evidence="9">
    <location>
        <begin position="191"/>
        <end position="208"/>
    </location>
</feature>
<evidence type="ECO:0000256" key="9">
    <source>
        <dbReference type="SAM" id="Phobius"/>
    </source>
</evidence>
<feature type="region of interest" description="Disordered" evidence="8">
    <location>
        <begin position="483"/>
        <end position="508"/>
    </location>
</feature>
<dbReference type="InterPro" id="IPR004638">
    <property type="entry name" value="EmrB-like"/>
</dbReference>
<reference evidence="11" key="1">
    <citation type="submission" date="2022-01" db="EMBL/GenBank/DDBJ databases">
        <title>Genome-Based Taxonomic Classification of the Phylum Actinobacteria.</title>
        <authorList>
            <person name="Gao Y."/>
        </authorList>
    </citation>
    <scope>NUCLEOTIDE SEQUENCE</scope>
    <source>
        <strain evidence="11">KLBMP 8922</strain>
    </source>
</reference>
<protein>
    <submittedName>
        <fullName evidence="11">MFS transporter</fullName>
    </submittedName>
</protein>
<keyword evidence="5 9" id="KW-1133">Transmembrane helix</keyword>
<dbReference type="PANTHER" id="PTHR42718">
    <property type="entry name" value="MAJOR FACILITATOR SUPERFAMILY MULTIDRUG TRANSPORTER MFSC"/>
    <property type="match status" value="1"/>
</dbReference>
<dbReference type="PANTHER" id="PTHR42718:SF46">
    <property type="entry name" value="BLR6921 PROTEIN"/>
    <property type="match status" value="1"/>
</dbReference>
<gene>
    <name evidence="11" type="ORF">LZ495_07675</name>
</gene>
<dbReference type="PROSITE" id="PS50850">
    <property type="entry name" value="MFS"/>
    <property type="match status" value="1"/>
</dbReference>
<dbReference type="CDD" id="cd17321">
    <property type="entry name" value="MFS_MMR_MDR_like"/>
    <property type="match status" value="1"/>
</dbReference>
<feature type="transmembrane region" description="Helical" evidence="9">
    <location>
        <begin position="79"/>
        <end position="96"/>
    </location>
</feature>
<feature type="transmembrane region" description="Helical" evidence="9">
    <location>
        <begin position="354"/>
        <end position="374"/>
    </location>
</feature>
<feature type="transmembrane region" description="Helical" evidence="9">
    <location>
        <begin position="253"/>
        <end position="270"/>
    </location>
</feature>
<dbReference type="GO" id="GO:0022857">
    <property type="term" value="F:transmembrane transporter activity"/>
    <property type="evidence" value="ECO:0007669"/>
    <property type="project" value="InterPro"/>
</dbReference>
<dbReference type="GO" id="GO:0005886">
    <property type="term" value="C:plasma membrane"/>
    <property type="evidence" value="ECO:0007669"/>
    <property type="project" value="UniProtKB-SubCell"/>
</dbReference>
<organism evidence="11 12">
    <name type="scientific">Yinghuangia soli</name>
    <dbReference type="NCBI Taxonomy" id="2908204"/>
    <lineage>
        <taxon>Bacteria</taxon>
        <taxon>Bacillati</taxon>
        <taxon>Actinomycetota</taxon>
        <taxon>Actinomycetes</taxon>
        <taxon>Kitasatosporales</taxon>
        <taxon>Streptomycetaceae</taxon>
        <taxon>Yinghuangia</taxon>
    </lineage>
</organism>
<accession>A0AA41PWF6</accession>
<evidence type="ECO:0000256" key="7">
    <source>
        <dbReference type="ARBA" id="ARBA00023251"/>
    </source>
</evidence>
<keyword evidence="2" id="KW-0813">Transport</keyword>
<evidence type="ECO:0000256" key="1">
    <source>
        <dbReference type="ARBA" id="ARBA00004651"/>
    </source>
</evidence>
<dbReference type="Gene3D" id="1.20.1720.10">
    <property type="entry name" value="Multidrug resistance protein D"/>
    <property type="match status" value="1"/>
</dbReference>
<feature type="compositionally biased region" description="Low complexity" evidence="8">
    <location>
        <begin position="18"/>
        <end position="29"/>
    </location>
</feature>
<feature type="transmembrane region" description="Helical" evidence="9">
    <location>
        <begin position="430"/>
        <end position="449"/>
    </location>
</feature>
<evidence type="ECO:0000256" key="6">
    <source>
        <dbReference type="ARBA" id="ARBA00023136"/>
    </source>
</evidence>
<feature type="transmembrane region" description="Helical" evidence="9">
    <location>
        <begin position="291"/>
        <end position="314"/>
    </location>
</feature>
<feature type="transmembrane region" description="Helical" evidence="9">
    <location>
        <begin position="103"/>
        <end position="129"/>
    </location>
</feature>
<proteinExistence type="predicted"/>
<evidence type="ECO:0000313" key="11">
    <source>
        <dbReference type="EMBL" id="MCF2527095.1"/>
    </source>
</evidence>
<keyword evidence="6 9" id="KW-0472">Membrane</keyword>
<feature type="compositionally biased region" description="Low complexity" evidence="8">
    <location>
        <begin position="485"/>
        <end position="499"/>
    </location>
</feature>
<feature type="domain" description="Major facilitator superfamily (MFS) profile" evidence="10">
    <location>
        <begin position="37"/>
        <end position="482"/>
    </location>
</feature>
<evidence type="ECO:0000256" key="8">
    <source>
        <dbReference type="SAM" id="MobiDB-lite"/>
    </source>
</evidence>
<dbReference type="NCBIfam" id="TIGR00711">
    <property type="entry name" value="efflux_EmrB"/>
    <property type="match status" value="1"/>
</dbReference>
<keyword evidence="3" id="KW-1003">Cell membrane</keyword>
<keyword evidence="7" id="KW-0046">Antibiotic resistance</keyword>
<feature type="transmembrane region" description="Helical" evidence="9">
    <location>
        <begin position="135"/>
        <end position="153"/>
    </location>
</feature>
<name>A0AA41PWF6_9ACTN</name>
<comment type="subcellular location">
    <subcellularLocation>
        <location evidence="1">Cell membrane</location>
        <topology evidence="1">Multi-pass membrane protein</topology>
    </subcellularLocation>
</comment>
<dbReference type="EMBL" id="JAKFHA010000003">
    <property type="protein sequence ID" value="MCF2527095.1"/>
    <property type="molecule type" value="Genomic_DNA"/>
</dbReference>
<dbReference type="InterPro" id="IPR020846">
    <property type="entry name" value="MFS_dom"/>
</dbReference>
<evidence type="ECO:0000313" key="12">
    <source>
        <dbReference type="Proteomes" id="UP001165378"/>
    </source>
</evidence>
<dbReference type="SUPFAM" id="SSF103473">
    <property type="entry name" value="MFS general substrate transporter"/>
    <property type="match status" value="1"/>
</dbReference>
<feature type="transmembrane region" description="Helical" evidence="9">
    <location>
        <begin position="386"/>
        <end position="409"/>
    </location>
</feature>